<feature type="domain" description="ER-bound oxygenase mpaB/mpaB'/Rubber oxygenase catalytic" evidence="1">
    <location>
        <begin position="2"/>
        <end position="205"/>
    </location>
</feature>
<dbReference type="EMBL" id="CP120370">
    <property type="protein sequence ID" value="WEX81187.1"/>
    <property type="molecule type" value="Genomic_DNA"/>
</dbReference>
<name>A0ABY8CSP6_9HYPH</name>
<proteinExistence type="predicted"/>
<protein>
    <submittedName>
        <fullName evidence="2">Oxygenase MpaB family protein</fullName>
    </submittedName>
</protein>
<keyword evidence="3" id="KW-1185">Reference proteome</keyword>
<reference evidence="2 3" key="1">
    <citation type="submission" date="2023-03" db="EMBL/GenBank/DDBJ databases">
        <authorList>
            <person name="Kaur S."/>
            <person name="Espinosa-Saiz D."/>
            <person name="Velazquez E."/>
            <person name="Menendez E."/>
            <person name="diCenzo G.C."/>
        </authorList>
    </citation>
    <scope>NUCLEOTIDE SEQUENCE [LARGE SCALE GENOMIC DNA]</scope>
    <source>
        <strain evidence="2 3">LMG 27395</strain>
    </source>
</reference>
<dbReference type="InterPro" id="IPR018713">
    <property type="entry name" value="MPAB/Lcp_cat_dom"/>
</dbReference>
<dbReference type="RefSeq" id="WP_280731925.1">
    <property type="nucleotide sequence ID" value="NZ_CP120370.1"/>
</dbReference>
<gene>
    <name evidence="2" type="ORF">PYH38_000568</name>
</gene>
<accession>A0ABY8CSP6</accession>
<dbReference type="Proteomes" id="UP001235547">
    <property type="component" value="Chromosome 2"/>
</dbReference>
<dbReference type="Pfam" id="PF09995">
    <property type="entry name" value="MPAB_Lcp_cat"/>
    <property type="match status" value="1"/>
</dbReference>
<organism evidence="2 3">
    <name type="scientific">Sinorhizobium numidicum</name>
    <dbReference type="NCBI Taxonomy" id="680248"/>
    <lineage>
        <taxon>Bacteria</taxon>
        <taxon>Pseudomonadati</taxon>
        <taxon>Pseudomonadota</taxon>
        <taxon>Alphaproteobacteria</taxon>
        <taxon>Hyphomicrobiales</taxon>
        <taxon>Rhizobiaceae</taxon>
        <taxon>Sinorhizobium/Ensifer group</taxon>
        <taxon>Sinorhizobium</taxon>
    </lineage>
</organism>
<dbReference type="PANTHER" id="PTHR36151">
    <property type="entry name" value="BLR2777 PROTEIN"/>
    <property type="match status" value="1"/>
</dbReference>
<dbReference type="PANTHER" id="PTHR36151:SF3">
    <property type="entry name" value="ER-BOUND OXYGENASE MPAB_MPAB'_RUBBER OXYGENASE CATALYTIC DOMAIN-CONTAINING PROTEIN"/>
    <property type="match status" value="1"/>
</dbReference>
<sequence>MILELAEPAVRTGVWEHSTFRKEPLKRLQHTGLAAMMTVYGPRSTAEEMIAGVVRRHNNISGVTPHGERYSASDSRLLAWVQATAIFGFANAYSRYVSCLSDRDISQVFAEGIHAARLHGTVNAPVSLTEWVRLLDSMRDRLEPSPIIFEFIDIMENSELLPRPFRAFQGAMVRGAIEVVPAWVRERVGLTEKFGHRLAEHSFLRCVGALADRTVLPSTPPVQASRRLGLPPDYLYRSSKLW</sequence>
<evidence type="ECO:0000313" key="3">
    <source>
        <dbReference type="Proteomes" id="UP001235547"/>
    </source>
</evidence>
<evidence type="ECO:0000313" key="2">
    <source>
        <dbReference type="EMBL" id="WEX81187.1"/>
    </source>
</evidence>
<evidence type="ECO:0000259" key="1">
    <source>
        <dbReference type="Pfam" id="PF09995"/>
    </source>
</evidence>